<name>A0A7Y8XZ83_9FLAO</name>
<gene>
    <name evidence="1" type="ORF">HZF10_01960</name>
</gene>
<proteinExistence type="predicted"/>
<organism evidence="1 2">
    <name type="scientific">Flavobacterium agri</name>
    <dbReference type="NCBI Taxonomy" id="2743471"/>
    <lineage>
        <taxon>Bacteria</taxon>
        <taxon>Pseudomonadati</taxon>
        <taxon>Bacteroidota</taxon>
        <taxon>Flavobacteriia</taxon>
        <taxon>Flavobacteriales</taxon>
        <taxon>Flavobacteriaceae</taxon>
        <taxon>Flavobacterium</taxon>
    </lineage>
</organism>
<evidence type="ECO:0000313" key="2">
    <source>
        <dbReference type="Proteomes" id="UP000535020"/>
    </source>
</evidence>
<keyword evidence="2" id="KW-1185">Reference proteome</keyword>
<dbReference type="RefSeq" id="WP_176004489.1">
    <property type="nucleotide sequence ID" value="NZ_JABWMI010000003.1"/>
</dbReference>
<dbReference type="Proteomes" id="UP000535020">
    <property type="component" value="Unassembled WGS sequence"/>
</dbReference>
<accession>A0A7Y8XZ83</accession>
<dbReference type="EMBL" id="JACBJI010000001">
    <property type="protein sequence ID" value="NYA69669.1"/>
    <property type="molecule type" value="Genomic_DNA"/>
</dbReference>
<reference evidence="1 2" key="1">
    <citation type="submission" date="2020-07" db="EMBL/GenBank/DDBJ databases">
        <authorList>
            <person name="Sun Q."/>
        </authorList>
    </citation>
    <scope>NUCLEOTIDE SEQUENCE [LARGE SCALE GENOMIC DNA]</scope>
    <source>
        <strain evidence="1 2">MAH-1</strain>
    </source>
</reference>
<protein>
    <submittedName>
        <fullName evidence="1">Uncharacterized protein</fullName>
    </submittedName>
</protein>
<dbReference type="AlphaFoldDB" id="A0A7Y8XZ83"/>
<sequence length="151" mass="16914">MRNLMYILIITLFAQCKQVSDNSVGYEKDGRFTLDYPQKDSIVTAWNKILSDNKLQSMVKDISIIEGTDYGNHKKFYALLGRTSADSAQVAQSLIKKGSKFYFDGETPQTLVCHGSNDCKPVKGYDQWGCDSGDDLKCHKIESINVSQDSP</sequence>
<comment type="caution">
    <text evidence="1">The sequence shown here is derived from an EMBL/GenBank/DDBJ whole genome shotgun (WGS) entry which is preliminary data.</text>
</comment>
<evidence type="ECO:0000313" key="1">
    <source>
        <dbReference type="EMBL" id="NYA69669.1"/>
    </source>
</evidence>